<dbReference type="eggNOG" id="ENOG502SHUN">
    <property type="taxonomic scope" value="Eukaryota"/>
</dbReference>
<evidence type="ECO:0000256" key="5">
    <source>
        <dbReference type="ARBA" id="ARBA00023224"/>
    </source>
</evidence>
<keyword evidence="10" id="KW-1185">Reference proteome</keyword>
<evidence type="ECO:0000313" key="10">
    <source>
        <dbReference type="Proteomes" id="UP000018468"/>
    </source>
</evidence>
<evidence type="ECO:0000256" key="1">
    <source>
        <dbReference type="ARBA" id="ARBA00004141"/>
    </source>
</evidence>
<reference evidence="10" key="1">
    <citation type="submission" date="2011-12" db="EMBL/GenBank/DDBJ databases">
        <title>The Draft Genome of Lepisosteus oculatus.</title>
        <authorList>
            <consortium name="The Broad Institute Genome Assembly &amp; Analysis Group"/>
            <consortium name="Computational R&amp;D Group"/>
            <consortium name="and Sequencing Platform"/>
            <person name="Di Palma F."/>
            <person name="Alfoldi J."/>
            <person name="Johnson J."/>
            <person name="Berlin A."/>
            <person name="Gnerre S."/>
            <person name="Jaffe D."/>
            <person name="MacCallum I."/>
            <person name="Young S."/>
            <person name="Walker B.J."/>
            <person name="Lander E.S."/>
            <person name="Lindblad-Toh K."/>
        </authorList>
    </citation>
    <scope>NUCLEOTIDE SEQUENCE [LARGE SCALE GENOMIC DNA]</scope>
</reference>
<organism evidence="9 10">
    <name type="scientific">Lepisosteus oculatus</name>
    <name type="common">Spotted gar</name>
    <dbReference type="NCBI Taxonomy" id="7918"/>
    <lineage>
        <taxon>Eukaryota</taxon>
        <taxon>Metazoa</taxon>
        <taxon>Chordata</taxon>
        <taxon>Craniata</taxon>
        <taxon>Vertebrata</taxon>
        <taxon>Euteleostomi</taxon>
        <taxon>Actinopterygii</taxon>
        <taxon>Neopterygii</taxon>
        <taxon>Holostei</taxon>
        <taxon>Semionotiformes</taxon>
        <taxon>Lepisosteidae</taxon>
        <taxon>Lepisosteus</taxon>
    </lineage>
</organism>
<dbReference type="Gene3D" id="1.20.1070.10">
    <property type="entry name" value="Rhodopsin 7-helix transmembrane proteins"/>
    <property type="match status" value="1"/>
</dbReference>
<feature type="transmembrane region" description="Helical" evidence="7">
    <location>
        <begin position="197"/>
        <end position="219"/>
    </location>
</feature>
<feature type="transmembrane region" description="Helical" evidence="7">
    <location>
        <begin position="61"/>
        <end position="81"/>
    </location>
</feature>
<dbReference type="CDD" id="cd00637">
    <property type="entry name" value="7tm_classA_rhodopsin-like"/>
    <property type="match status" value="1"/>
</dbReference>
<name>W5NNE0_LEPOC</name>
<dbReference type="InterPro" id="IPR000276">
    <property type="entry name" value="GPCR_Rhodpsn"/>
</dbReference>
<dbReference type="SUPFAM" id="SSF81321">
    <property type="entry name" value="Family A G protein-coupled receptor-like"/>
    <property type="match status" value="1"/>
</dbReference>
<sequence>MNVQLNTTSGVILLGFIYSVDERGAIIPILVFFLFLGFSANGLIIFIVYSKSYLRTPKNILICNLCAVDLYGITTTCPYLIIRFVLGDLSPMDMKLCLLQYYFYVTYSCLSVFIVTLMAVDRYYVICNPFEYEMTITNTKAVLSCGISWLFAIFYPMIYSFPYIGHESCRLVLSPSFMCTGISLEESMCISTTFQGVFRLFMFTIHLLACLAMVGFSYVKILMESRSARLTESSRKALNTVVTHSIVLAIFFVSSLLLIVTGSLHADNGKAVIAILRIATDLIYFNVPTTFNPIIYGLRNEDIRKEFLKIFKRNKNQALRSIMNSK</sequence>
<feature type="transmembrane region" description="Helical" evidence="7">
    <location>
        <begin position="101"/>
        <end position="120"/>
    </location>
</feature>
<keyword evidence="2 6" id="KW-0812">Transmembrane</keyword>
<dbReference type="PANTHER" id="PTHR26451:SF885">
    <property type="entry name" value="OLFACTORY RECEPTOR"/>
    <property type="match status" value="1"/>
</dbReference>
<dbReference type="PROSITE" id="PS00237">
    <property type="entry name" value="G_PROTEIN_RECEP_F1_1"/>
    <property type="match status" value="1"/>
</dbReference>
<dbReference type="InParanoid" id="W5NNE0"/>
<keyword evidence="3 7" id="KW-1133">Transmembrane helix</keyword>
<feature type="transmembrane region" description="Helical" evidence="7">
    <location>
        <begin position="141"/>
        <end position="164"/>
    </location>
</feature>
<dbReference type="InterPro" id="IPR017452">
    <property type="entry name" value="GPCR_Rhodpsn_7TM"/>
</dbReference>
<dbReference type="OMA" id="YGMITIC"/>
<evidence type="ECO:0000256" key="3">
    <source>
        <dbReference type="ARBA" id="ARBA00022989"/>
    </source>
</evidence>
<comment type="subcellular location">
    <subcellularLocation>
        <location evidence="7">Cell membrane</location>
        <topology evidence="7">Multi-pass membrane protein</topology>
    </subcellularLocation>
    <subcellularLocation>
        <location evidence="1">Membrane</location>
        <topology evidence="1">Multi-pass membrane protein</topology>
    </subcellularLocation>
</comment>
<dbReference type="GO" id="GO:0004984">
    <property type="term" value="F:olfactory receptor activity"/>
    <property type="evidence" value="ECO:0000318"/>
    <property type="project" value="GO_Central"/>
</dbReference>
<proteinExistence type="inferred from homology"/>
<dbReference type="InterPro" id="IPR000725">
    <property type="entry name" value="Olfact_rcpt"/>
</dbReference>
<dbReference type="GeneTree" id="ENSGT01030000234640"/>
<feature type="domain" description="G-protein coupled receptors family 1 profile" evidence="8">
    <location>
        <begin position="40"/>
        <end position="296"/>
    </location>
</feature>
<keyword evidence="4 7" id="KW-0472">Membrane</keyword>
<dbReference type="GO" id="GO:0016020">
    <property type="term" value="C:membrane"/>
    <property type="evidence" value="ECO:0000318"/>
    <property type="project" value="GO_Central"/>
</dbReference>
<dbReference type="GO" id="GO:0004930">
    <property type="term" value="F:G protein-coupled receptor activity"/>
    <property type="evidence" value="ECO:0007669"/>
    <property type="project" value="UniProtKB-KW"/>
</dbReference>
<keyword evidence="7" id="KW-0716">Sensory transduction</keyword>
<dbReference type="FunFam" id="1.20.1070.10:FF:000696">
    <property type="entry name" value="Olfactory receptor"/>
    <property type="match status" value="1"/>
</dbReference>
<dbReference type="PRINTS" id="PR00237">
    <property type="entry name" value="GPCRRHODOPSN"/>
</dbReference>
<feature type="transmembrane region" description="Helical" evidence="7">
    <location>
        <begin position="240"/>
        <end position="260"/>
    </location>
</feature>
<evidence type="ECO:0000259" key="8">
    <source>
        <dbReference type="PROSITE" id="PS50262"/>
    </source>
</evidence>
<keyword evidence="5 6" id="KW-0807">Transducer</keyword>
<keyword evidence="6" id="KW-0675">Receptor</keyword>
<dbReference type="AlphaFoldDB" id="W5NNE0"/>
<evidence type="ECO:0000313" key="9">
    <source>
        <dbReference type="Ensembl" id="ENSLOCP00000022149.1"/>
    </source>
</evidence>
<evidence type="ECO:0000256" key="7">
    <source>
        <dbReference type="RuleBase" id="RU363047"/>
    </source>
</evidence>
<dbReference type="InterPro" id="IPR052921">
    <property type="entry name" value="GPCR1_Superfamily_Member"/>
</dbReference>
<dbReference type="GO" id="GO:0050911">
    <property type="term" value="P:detection of chemical stimulus involved in sensory perception of smell"/>
    <property type="evidence" value="ECO:0000318"/>
    <property type="project" value="GO_Central"/>
</dbReference>
<feature type="transmembrane region" description="Helical" evidence="7">
    <location>
        <begin position="25"/>
        <end position="49"/>
    </location>
</feature>
<evidence type="ECO:0000256" key="2">
    <source>
        <dbReference type="ARBA" id="ARBA00022692"/>
    </source>
</evidence>
<dbReference type="PROSITE" id="PS50262">
    <property type="entry name" value="G_PROTEIN_RECEP_F1_2"/>
    <property type="match status" value="1"/>
</dbReference>
<keyword evidence="7" id="KW-1003">Cell membrane</keyword>
<reference evidence="9" key="3">
    <citation type="submission" date="2025-09" db="UniProtKB">
        <authorList>
            <consortium name="Ensembl"/>
        </authorList>
    </citation>
    <scope>IDENTIFICATION</scope>
</reference>
<dbReference type="Proteomes" id="UP000018468">
    <property type="component" value="Linkage group LG4"/>
</dbReference>
<evidence type="ECO:0000256" key="6">
    <source>
        <dbReference type="RuleBase" id="RU000688"/>
    </source>
</evidence>
<dbReference type="GO" id="GO:0005549">
    <property type="term" value="F:odorant binding"/>
    <property type="evidence" value="ECO:0000318"/>
    <property type="project" value="GO_Central"/>
</dbReference>
<dbReference type="Ensembl" id="ENSLOCT00000022190.1">
    <property type="protein sequence ID" value="ENSLOCP00000022149.1"/>
    <property type="gene ID" value="ENSLOCG00000018048.1"/>
</dbReference>
<protein>
    <recommendedName>
        <fullName evidence="7">Olfactory receptor</fullName>
    </recommendedName>
</protein>
<dbReference type="Pfam" id="PF00001">
    <property type="entry name" value="7tm_1"/>
    <property type="match status" value="1"/>
</dbReference>
<dbReference type="EMBL" id="AHAT01031575">
    <property type="status" value="NOT_ANNOTATED_CDS"/>
    <property type="molecule type" value="Genomic_DNA"/>
</dbReference>
<accession>W5NNE0</accession>
<dbReference type="PANTHER" id="PTHR26451">
    <property type="entry name" value="G_PROTEIN_RECEP_F1_2 DOMAIN-CONTAINING PROTEIN"/>
    <property type="match status" value="1"/>
</dbReference>
<dbReference type="PRINTS" id="PR00245">
    <property type="entry name" value="OLFACTORYR"/>
</dbReference>
<keyword evidence="7" id="KW-0552">Olfaction</keyword>
<reference evidence="9" key="2">
    <citation type="submission" date="2025-08" db="UniProtKB">
        <authorList>
            <consortium name="Ensembl"/>
        </authorList>
    </citation>
    <scope>IDENTIFICATION</scope>
</reference>
<dbReference type="HOGENOM" id="CLU_864762_0_0_1"/>
<dbReference type="SMART" id="SM01381">
    <property type="entry name" value="7TM_GPCR_Srsx"/>
    <property type="match status" value="1"/>
</dbReference>
<keyword evidence="6" id="KW-0297">G-protein coupled receptor</keyword>
<comment type="similarity">
    <text evidence="6">Belongs to the G-protein coupled receptor 1 family.</text>
</comment>
<evidence type="ECO:0000256" key="4">
    <source>
        <dbReference type="ARBA" id="ARBA00023136"/>
    </source>
</evidence>
<dbReference type="GO" id="GO:0005886">
    <property type="term" value="C:plasma membrane"/>
    <property type="evidence" value="ECO:0007669"/>
    <property type="project" value="UniProtKB-SubCell"/>
</dbReference>